<dbReference type="InterPro" id="IPR025836">
    <property type="entry name" value="Zn_knuckle_CX2CX4HX4C"/>
</dbReference>
<evidence type="ECO:0000256" key="1">
    <source>
        <dbReference type="PROSITE-ProRule" id="PRU00047"/>
    </source>
</evidence>
<dbReference type="AlphaFoldDB" id="A0A8J4RCZ6"/>
<accession>A0A8J4RCZ6</accession>
<dbReference type="GO" id="GO:0003676">
    <property type="term" value="F:nucleic acid binding"/>
    <property type="evidence" value="ECO:0007669"/>
    <property type="project" value="InterPro"/>
</dbReference>
<dbReference type="EMBL" id="JRKL02001169">
    <property type="protein sequence ID" value="KAF3965574.1"/>
    <property type="molecule type" value="Genomic_DNA"/>
</dbReference>
<keyword evidence="4" id="KW-1185">Reference proteome</keyword>
<protein>
    <recommendedName>
        <fullName evidence="2">CCHC-type domain-containing protein</fullName>
    </recommendedName>
</protein>
<keyword evidence="1" id="KW-0863">Zinc-finger</keyword>
<name>A0A8J4RCZ6_9ROSI</name>
<keyword evidence="1" id="KW-0862">Zinc</keyword>
<sequence length="518" mass="56401">MGGIDQAVQYEGISSLCFACGRVGHKVKNCHYKISSPMKGGAEVVAANNQDKEKQNLLEETEVVFGTWVVVACVLWSLIKMMGLARRERQNPSQARIMVQTRNFEPSDGQIELKVDELMGIDDDEDGMEINSSSMVVGPPLLESAHKASQSPSEHAVARFLSCSLKRIDPALQSRQRANGEAKEIAEAKFHCDKLEVPEVPIEDMLFDEGGLLLTPPSCLHKSISVSSVLAARGMEVSSVCQLCRDGSESILHVLRDCHDACSLWNGVVFRQENGQRNLRADVLTKATKFAYIALKLLAVIIELDAKLIVDLLQKPDGHRNCIDALSKGLDQPRKFYEATVFMQYDSSVADERLFYMFLPLWFTKDHEQSYSCLAFNPSLTKSLPPQYAAIKEMVIEGLSECNECVVEDLSGSGSCDAGIGGFIEDCCSVDATKVSLYRIPGNGSESGRISECDNCGVPEDILELGSSDAGIGHFIEDGCSIDASECDNCGVPKDMLELGSSDAGIGHFAEDGCSIEA</sequence>
<comment type="caution">
    <text evidence="3">The sequence shown here is derived from an EMBL/GenBank/DDBJ whole genome shotgun (WGS) entry which is preliminary data.</text>
</comment>
<dbReference type="Proteomes" id="UP000737018">
    <property type="component" value="Unassembled WGS sequence"/>
</dbReference>
<feature type="domain" description="CCHC-type" evidence="2">
    <location>
        <begin position="17"/>
        <end position="30"/>
    </location>
</feature>
<dbReference type="InterPro" id="IPR026960">
    <property type="entry name" value="RVT-Znf"/>
</dbReference>
<gene>
    <name evidence="3" type="ORF">CMV_010243</name>
</gene>
<dbReference type="InterPro" id="IPR001878">
    <property type="entry name" value="Znf_CCHC"/>
</dbReference>
<dbReference type="PROSITE" id="PS50158">
    <property type="entry name" value="ZF_CCHC"/>
    <property type="match status" value="1"/>
</dbReference>
<evidence type="ECO:0000313" key="4">
    <source>
        <dbReference type="Proteomes" id="UP000737018"/>
    </source>
</evidence>
<dbReference type="Pfam" id="PF13966">
    <property type="entry name" value="zf-RVT"/>
    <property type="match status" value="1"/>
</dbReference>
<keyword evidence="1" id="KW-0479">Metal-binding</keyword>
<organism evidence="3 4">
    <name type="scientific">Castanea mollissima</name>
    <name type="common">Chinese chestnut</name>
    <dbReference type="NCBI Taxonomy" id="60419"/>
    <lineage>
        <taxon>Eukaryota</taxon>
        <taxon>Viridiplantae</taxon>
        <taxon>Streptophyta</taxon>
        <taxon>Embryophyta</taxon>
        <taxon>Tracheophyta</taxon>
        <taxon>Spermatophyta</taxon>
        <taxon>Magnoliopsida</taxon>
        <taxon>eudicotyledons</taxon>
        <taxon>Gunneridae</taxon>
        <taxon>Pentapetalae</taxon>
        <taxon>rosids</taxon>
        <taxon>fabids</taxon>
        <taxon>Fagales</taxon>
        <taxon>Fagaceae</taxon>
        <taxon>Castanea</taxon>
    </lineage>
</organism>
<dbReference type="GO" id="GO:0008270">
    <property type="term" value="F:zinc ion binding"/>
    <property type="evidence" value="ECO:0007669"/>
    <property type="project" value="UniProtKB-KW"/>
</dbReference>
<reference evidence="3" key="1">
    <citation type="submission" date="2020-03" db="EMBL/GenBank/DDBJ databases">
        <title>Castanea mollissima Vanexum genome sequencing.</title>
        <authorList>
            <person name="Staton M."/>
        </authorList>
    </citation>
    <scope>NUCLEOTIDE SEQUENCE</scope>
    <source>
        <tissue evidence="3">Leaf</tissue>
    </source>
</reference>
<dbReference type="Pfam" id="PF14392">
    <property type="entry name" value="zf-CCHC_4"/>
    <property type="match status" value="1"/>
</dbReference>
<evidence type="ECO:0000259" key="2">
    <source>
        <dbReference type="PROSITE" id="PS50158"/>
    </source>
</evidence>
<evidence type="ECO:0000313" key="3">
    <source>
        <dbReference type="EMBL" id="KAF3965574.1"/>
    </source>
</evidence>
<proteinExistence type="predicted"/>
<dbReference type="OrthoDB" id="1436613at2759"/>